<dbReference type="Pfam" id="PF08100">
    <property type="entry name" value="Dimerisation"/>
    <property type="match status" value="1"/>
</dbReference>
<dbReference type="Gene3D" id="1.10.287.1350">
    <property type="match status" value="1"/>
</dbReference>
<name>A0A9X0R677_9PROT</name>
<evidence type="ECO:0000256" key="4">
    <source>
        <dbReference type="PIRSR" id="PIRSR005739-1"/>
    </source>
</evidence>
<dbReference type="InterPro" id="IPR029063">
    <property type="entry name" value="SAM-dependent_MTases_sf"/>
</dbReference>
<dbReference type="PROSITE" id="PS51683">
    <property type="entry name" value="SAM_OMT_II"/>
    <property type="match status" value="1"/>
</dbReference>
<keyword evidence="1" id="KW-0489">Methyltransferase</keyword>
<dbReference type="PIRSF" id="PIRSF005739">
    <property type="entry name" value="O-mtase"/>
    <property type="match status" value="1"/>
</dbReference>
<dbReference type="InterPro" id="IPR036390">
    <property type="entry name" value="WH_DNA-bd_sf"/>
</dbReference>
<gene>
    <name evidence="7" type="ORF">H7965_28235</name>
</gene>
<evidence type="ECO:0008006" key="9">
    <source>
        <dbReference type="Google" id="ProtNLM"/>
    </source>
</evidence>
<dbReference type="EMBL" id="JACOMF010000122">
    <property type="protein sequence ID" value="MBC4019127.1"/>
    <property type="molecule type" value="Genomic_DNA"/>
</dbReference>
<dbReference type="Gene3D" id="3.40.50.150">
    <property type="entry name" value="Vaccinia Virus protein VP39"/>
    <property type="match status" value="1"/>
</dbReference>
<dbReference type="PANTHER" id="PTHR43712">
    <property type="entry name" value="PUTATIVE (AFU_ORTHOLOGUE AFUA_4G14580)-RELATED"/>
    <property type="match status" value="1"/>
</dbReference>
<evidence type="ECO:0000259" key="6">
    <source>
        <dbReference type="Pfam" id="PF08100"/>
    </source>
</evidence>
<dbReference type="Pfam" id="PF00891">
    <property type="entry name" value="Methyltransf_2"/>
    <property type="match status" value="1"/>
</dbReference>
<keyword evidence="3" id="KW-0949">S-adenosyl-L-methionine</keyword>
<dbReference type="InterPro" id="IPR036388">
    <property type="entry name" value="WH-like_DNA-bd_sf"/>
</dbReference>
<evidence type="ECO:0000313" key="8">
    <source>
        <dbReference type="Proteomes" id="UP000600101"/>
    </source>
</evidence>
<dbReference type="GO" id="GO:0046983">
    <property type="term" value="F:protein dimerization activity"/>
    <property type="evidence" value="ECO:0007669"/>
    <property type="project" value="InterPro"/>
</dbReference>
<dbReference type="Gene3D" id="1.10.10.10">
    <property type="entry name" value="Winged helix-like DNA-binding domain superfamily/Winged helix DNA-binding domain"/>
    <property type="match status" value="1"/>
</dbReference>
<protein>
    <recommendedName>
        <fullName evidence="9">Methyltransferase</fullName>
    </recommendedName>
</protein>
<evidence type="ECO:0000313" key="7">
    <source>
        <dbReference type="EMBL" id="MBC4019127.1"/>
    </source>
</evidence>
<dbReference type="CDD" id="cd02440">
    <property type="entry name" value="AdoMet_MTases"/>
    <property type="match status" value="1"/>
</dbReference>
<dbReference type="RefSeq" id="WP_186773858.1">
    <property type="nucleotide sequence ID" value="NZ_JACOMF010000122.1"/>
</dbReference>
<evidence type="ECO:0000256" key="3">
    <source>
        <dbReference type="ARBA" id="ARBA00022691"/>
    </source>
</evidence>
<dbReference type="InterPro" id="IPR012967">
    <property type="entry name" value="COMT_dimerisation"/>
</dbReference>
<dbReference type="GO" id="GO:0008171">
    <property type="term" value="F:O-methyltransferase activity"/>
    <property type="evidence" value="ECO:0007669"/>
    <property type="project" value="InterPro"/>
</dbReference>
<dbReference type="AlphaFoldDB" id="A0A9X0R677"/>
<evidence type="ECO:0000256" key="1">
    <source>
        <dbReference type="ARBA" id="ARBA00022603"/>
    </source>
</evidence>
<dbReference type="SUPFAM" id="SSF53335">
    <property type="entry name" value="S-adenosyl-L-methionine-dependent methyltransferases"/>
    <property type="match status" value="1"/>
</dbReference>
<proteinExistence type="predicted"/>
<organism evidence="7 8">
    <name type="scientific">Siccirubricoccus deserti</name>
    <dbReference type="NCBI Taxonomy" id="2013562"/>
    <lineage>
        <taxon>Bacteria</taxon>
        <taxon>Pseudomonadati</taxon>
        <taxon>Pseudomonadota</taxon>
        <taxon>Alphaproteobacteria</taxon>
        <taxon>Acetobacterales</taxon>
        <taxon>Roseomonadaceae</taxon>
        <taxon>Siccirubricoccus</taxon>
    </lineage>
</organism>
<feature type="active site" description="Proton acceptor" evidence="4">
    <location>
        <position position="263"/>
    </location>
</feature>
<comment type="caution">
    <text evidence="7">The sequence shown here is derived from an EMBL/GenBank/DDBJ whole genome shotgun (WGS) entry which is preliminary data.</text>
</comment>
<dbReference type="InterPro" id="IPR016461">
    <property type="entry name" value="COMT-like"/>
</dbReference>
<dbReference type="GO" id="GO:0032259">
    <property type="term" value="P:methylation"/>
    <property type="evidence" value="ECO:0007669"/>
    <property type="project" value="UniProtKB-KW"/>
</dbReference>
<accession>A0A9X0R677</accession>
<keyword evidence="2" id="KW-0808">Transferase</keyword>
<sequence>MSDNARPAAAAQQPDVPTASSAAEAVLRLATAYQASRALHAAARLGVPDLLADGPRSVEDLAAATDTQGPSLSRLLRALAAFGVFAETGDGRFALGPLGRGLCEGAPGSVRPLVLMWGHEDFWGTWGALEHCVRTGETAVRHLFGSNDPFARYAADPALGAVFNAGMTVLSATTAAAVVAAYDFSGVSRAVDVGGGRGRLIAAILQANPSVRGVLFDLPSVVEGATPVLTEAGVADRCEVVGGDMFAAVPAGGDLYLLSRVVHDWDEARATAILKNCRRAMSEGATTARLLLVERVLPDQIGAASSAVLKSQMLSDLNMLVRTGGRERTKGEWRALLASVGLRITRLLPTGMTVGLIEA</sequence>
<evidence type="ECO:0000259" key="5">
    <source>
        <dbReference type="Pfam" id="PF00891"/>
    </source>
</evidence>
<dbReference type="PANTHER" id="PTHR43712:SF2">
    <property type="entry name" value="O-METHYLTRANSFERASE CICE"/>
    <property type="match status" value="1"/>
</dbReference>
<feature type="domain" description="O-methyltransferase C-terminal" evidence="5">
    <location>
        <begin position="126"/>
        <end position="342"/>
    </location>
</feature>
<reference evidence="7" key="1">
    <citation type="submission" date="2020-08" db="EMBL/GenBank/DDBJ databases">
        <authorList>
            <person name="Hu Y."/>
            <person name="Nguyen S.V."/>
            <person name="Li F."/>
            <person name="Fanning S."/>
        </authorList>
    </citation>
    <scope>NUCLEOTIDE SEQUENCE</scope>
    <source>
        <strain evidence="7">SYSU D8009</strain>
    </source>
</reference>
<dbReference type="InterPro" id="IPR001077">
    <property type="entry name" value="COMT_C"/>
</dbReference>
<evidence type="ECO:0000256" key="2">
    <source>
        <dbReference type="ARBA" id="ARBA00022679"/>
    </source>
</evidence>
<keyword evidence="8" id="KW-1185">Reference proteome</keyword>
<dbReference type="Proteomes" id="UP000600101">
    <property type="component" value="Unassembled WGS sequence"/>
</dbReference>
<feature type="domain" description="O-methyltransferase dimerisation" evidence="6">
    <location>
        <begin position="28"/>
        <end position="101"/>
    </location>
</feature>
<feature type="non-terminal residue" evidence="7">
    <location>
        <position position="359"/>
    </location>
</feature>
<dbReference type="SUPFAM" id="SSF46785">
    <property type="entry name" value="Winged helix' DNA-binding domain"/>
    <property type="match status" value="1"/>
</dbReference>